<feature type="transmembrane region" description="Helical" evidence="1">
    <location>
        <begin position="109"/>
        <end position="126"/>
    </location>
</feature>
<feature type="transmembrane region" description="Helical" evidence="1">
    <location>
        <begin position="58"/>
        <end position="78"/>
    </location>
</feature>
<keyword evidence="3" id="KW-1185">Reference proteome</keyword>
<comment type="caution">
    <text evidence="2">The sequence shown here is derived from an EMBL/GenBank/DDBJ whole genome shotgun (WGS) entry which is preliminary data.</text>
</comment>
<keyword evidence="1" id="KW-0812">Transmembrane</keyword>
<keyword evidence="1" id="KW-1133">Transmembrane helix</keyword>
<feature type="transmembrane region" description="Helical" evidence="1">
    <location>
        <begin position="34"/>
        <end position="52"/>
    </location>
</feature>
<keyword evidence="1" id="KW-0472">Membrane</keyword>
<protein>
    <submittedName>
        <fullName evidence="2">Uncharacterized protein</fullName>
    </submittedName>
</protein>
<proteinExistence type="predicted"/>
<dbReference type="EMBL" id="JACOPK010000006">
    <property type="protein sequence ID" value="MBC5695819.1"/>
    <property type="molecule type" value="Genomic_DNA"/>
</dbReference>
<gene>
    <name evidence="2" type="ORF">H8S02_07660</name>
</gene>
<name>A0ABR7GND5_9FIRM</name>
<evidence type="ECO:0000313" key="3">
    <source>
        <dbReference type="Proteomes" id="UP000641741"/>
    </source>
</evidence>
<sequence>MRRNLVSPLGLFAAHAAASLVNIRFLFHGRTTPVQWLCFAVTLLYIGYWLLYSRKVPNAGITAYTVLFFVFMAGFAAARFDWNSSLLLAVVLLLMGPFAGLEAVFPAPWLWIAGALVSAAVVLFSLRVKHRR</sequence>
<organism evidence="2 3">
    <name type="scientific">Agathobaculum hominis</name>
    <dbReference type="NCBI Taxonomy" id="2763014"/>
    <lineage>
        <taxon>Bacteria</taxon>
        <taxon>Bacillati</taxon>
        <taxon>Bacillota</taxon>
        <taxon>Clostridia</taxon>
        <taxon>Eubacteriales</taxon>
        <taxon>Butyricicoccaceae</taxon>
        <taxon>Agathobaculum</taxon>
    </lineage>
</organism>
<accession>A0ABR7GND5</accession>
<reference evidence="2 3" key="1">
    <citation type="submission" date="2020-08" db="EMBL/GenBank/DDBJ databases">
        <title>Genome public.</title>
        <authorList>
            <person name="Liu C."/>
            <person name="Sun Q."/>
        </authorList>
    </citation>
    <scope>NUCLEOTIDE SEQUENCE [LARGE SCALE GENOMIC DNA]</scope>
    <source>
        <strain evidence="2 3">M2</strain>
    </source>
</reference>
<dbReference type="RefSeq" id="WP_186970028.1">
    <property type="nucleotide sequence ID" value="NZ_JACOPK010000006.1"/>
</dbReference>
<evidence type="ECO:0000256" key="1">
    <source>
        <dbReference type="SAM" id="Phobius"/>
    </source>
</evidence>
<evidence type="ECO:0000313" key="2">
    <source>
        <dbReference type="EMBL" id="MBC5695819.1"/>
    </source>
</evidence>
<feature type="transmembrane region" description="Helical" evidence="1">
    <location>
        <begin position="6"/>
        <end position="27"/>
    </location>
</feature>
<dbReference type="Proteomes" id="UP000641741">
    <property type="component" value="Unassembled WGS sequence"/>
</dbReference>